<evidence type="ECO:0000313" key="2">
    <source>
        <dbReference type="EMBL" id="KAK9703581.1"/>
    </source>
</evidence>
<keyword evidence="3" id="KW-1185">Reference proteome</keyword>
<feature type="domain" description="SCP2" evidence="1">
    <location>
        <begin position="23"/>
        <end position="119"/>
    </location>
</feature>
<organism evidence="2 3">
    <name type="scientific">Basidiobolus ranarum</name>
    <dbReference type="NCBI Taxonomy" id="34480"/>
    <lineage>
        <taxon>Eukaryota</taxon>
        <taxon>Fungi</taxon>
        <taxon>Fungi incertae sedis</taxon>
        <taxon>Zoopagomycota</taxon>
        <taxon>Entomophthoromycotina</taxon>
        <taxon>Basidiobolomycetes</taxon>
        <taxon>Basidiobolales</taxon>
        <taxon>Basidiobolaceae</taxon>
        <taxon>Basidiobolus</taxon>
    </lineage>
</organism>
<dbReference type="PANTHER" id="PTHR10094:SF25">
    <property type="entry name" value="SCP2 STEROL-BINDING DOMAIN-CONTAINING PROTEIN 1"/>
    <property type="match status" value="1"/>
</dbReference>
<sequence length="269" mass="29574">MLVSVPGLKRSPIFEKLKATIEDQNDVQKQVTIEKTKGIFQFDIKNNEGKVQTWSMDLKKQGTVNTGKPGGTPDVLLTLSDDVFADLASGKLDSTKAYMQGKLKFKGSMMLATKLDSVLNDAKKVNYMPRSSTPNGKPESELVVVDGFQASAVFDRIKSGMSSFSQQRKDNIQKVQGIFQIDIENVEGKVQSWTLKMKDGNSELILGPMKPPQKPDVVISASDKDFVDLSSGRLNGQKAFMEGKLTFKGSMILATKLDTVLKGFQKAKL</sequence>
<gene>
    <name evidence="2" type="ORF">K7432_010644</name>
</gene>
<dbReference type="Gene3D" id="3.30.1050.10">
    <property type="entry name" value="SCP2 sterol-binding domain"/>
    <property type="match status" value="2"/>
</dbReference>
<name>A0ABR2VV61_9FUNG</name>
<dbReference type="PANTHER" id="PTHR10094">
    <property type="entry name" value="STEROL CARRIER PROTEIN 2 SCP-2 FAMILY PROTEIN"/>
    <property type="match status" value="1"/>
</dbReference>
<evidence type="ECO:0000313" key="3">
    <source>
        <dbReference type="Proteomes" id="UP001479436"/>
    </source>
</evidence>
<protein>
    <recommendedName>
        <fullName evidence="1">SCP2 domain-containing protein</fullName>
    </recommendedName>
</protein>
<evidence type="ECO:0000259" key="1">
    <source>
        <dbReference type="Pfam" id="PF02036"/>
    </source>
</evidence>
<dbReference type="InterPro" id="IPR036527">
    <property type="entry name" value="SCP2_sterol-bd_dom_sf"/>
</dbReference>
<proteinExistence type="predicted"/>
<dbReference type="InterPro" id="IPR003033">
    <property type="entry name" value="SCP2_sterol-bd_dom"/>
</dbReference>
<reference evidence="2 3" key="1">
    <citation type="submission" date="2023-04" db="EMBL/GenBank/DDBJ databases">
        <title>Genome of Basidiobolus ranarum AG-B5.</title>
        <authorList>
            <person name="Stajich J.E."/>
            <person name="Carter-House D."/>
            <person name="Gryganskyi A."/>
        </authorList>
    </citation>
    <scope>NUCLEOTIDE SEQUENCE [LARGE SCALE GENOMIC DNA]</scope>
    <source>
        <strain evidence="2 3">AG-B5</strain>
    </source>
</reference>
<dbReference type="SUPFAM" id="SSF55718">
    <property type="entry name" value="SCP-like"/>
    <property type="match status" value="2"/>
</dbReference>
<feature type="domain" description="SCP2" evidence="1">
    <location>
        <begin position="166"/>
        <end position="262"/>
    </location>
</feature>
<dbReference type="EMBL" id="JASJQH010007624">
    <property type="protein sequence ID" value="KAK9703581.1"/>
    <property type="molecule type" value="Genomic_DNA"/>
</dbReference>
<dbReference type="Pfam" id="PF02036">
    <property type="entry name" value="SCP2"/>
    <property type="match status" value="2"/>
</dbReference>
<accession>A0ABR2VV61</accession>
<comment type="caution">
    <text evidence="2">The sequence shown here is derived from an EMBL/GenBank/DDBJ whole genome shotgun (WGS) entry which is preliminary data.</text>
</comment>
<dbReference type="Proteomes" id="UP001479436">
    <property type="component" value="Unassembled WGS sequence"/>
</dbReference>